<evidence type="ECO:0000313" key="3">
    <source>
        <dbReference type="Proteomes" id="UP001164776"/>
    </source>
</evidence>
<protein>
    <submittedName>
        <fullName evidence="2">Uncharacterized protein</fullName>
    </submittedName>
</protein>
<name>A0A9W7X7Q3_9POAL</name>
<dbReference type="Proteomes" id="UP001164776">
    <property type="component" value="Unassembled WGS sequence"/>
</dbReference>
<proteinExistence type="predicted"/>
<keyword evidence="3" id="KW-1185">Reference proteome</keyword>
<accession>A0A9W7X7Q3</accession>
<dbReference type="AlphaFoldDB" id="A0A9W7X7Q3"/>
<organism evidence="2 3">
    <name type="scientific">Paspalum vaginatum</name>
    <name type="common">seashore paspalum</name>
    <dbReference type="NCBI Taxonomy" id="158149"/>
    <lineage>
        <taxon>Eukaryota</taxon>
        <taxon>Viridiplantae</taxon>
        <taxon>Streptophyta</taxon>
        <taxon>Embryophyta</taxon>
        <taxon>Tracheophyta</taxon>
        <taxon>Spermatophyta</taxon>
        <taxon>Magnoliopsida</taxon>
        <taxon>Liliopsida</taxon>
        <taxon>Poales</taxon>
        <taxon>Poaceae</taxon>
        <taxon>PACMAD clade</taxon>
        <taxon>Panicoideae</taxon>
        <taxon>Andropogonodae</taxon>
        <taxon>Paspaleae</taxon>
        <taxon>Paspalinae</taxon>
        <taxon>Paspalum</taxon>
    </lineage>
</organism>
<gene>
    <name evidence="2" type="ORF">BS78_K235000</name>
</gene>
<evidence type="ECO:0000256" key="1">
    <source>
        <dbReference type="SAM" id="MobiDB-lite"/>
    </source>
</evidence>
<feature type="region of interest" description="Disordered" evidence="1">
    <location>
        <begin position="131"/>
        <end position="153"/>
    </location>
</feature>
<evidence type="ECO:0000313" key="2">
    <source>
        <dbReference type="EMBL" id="KAJ1253561.1"/>
    </source>
</evidence>
<reference evidence="2 3" key="1">
    <citation type="submission" date="2022-10" db="EMBL/GenBank/DDBJ databases">
        <title>WGS assembly of Paspalum vaginatum 540-79.</title>
        <authorList>
            <person name="Sun G."/>
            <person name="Wase N."/>
            <person name="Shu S."/>
            <person name="Jenkins J."/>
            <person name="Zhou B."/>
            <person name="Torres-Rodriguez J."/>
            <person name="Chen C."/>
            <person name="Sandor L."/>
            <person name="Plott C."/>
            <person name="Yoshinga Y."/>
            <person name="Daum C."/>
            <person name="Qi P."/>
            <person name="Barry K."/>
            <person name="Lipzen A."/>
            <person name="Berry L."/>
            <person name="Pedersen C."/>
            <person name="Gottilla T."/>
            <person name="Foltz A."/>
            <person name="Yu H."/>
            <person name="O'Malley R."/>
            <person name="Zhang C."/>
            <person name="Devos K."/>
            <person name="Sigmon B."/>
            <person name="Yu B."/>
            <person name="Obata T."/>
            <person name="Schmutz J."/>
            <person name="Schnable J."/>
        </authorList>
    </citation>
    <scope>NUCLEOTIDE SEQUENCE [LARGE SCALE GENOMIC DNA]</scope>
    <source>
        <strain evidence="3">cv. 540-79</strain>
    </source>
</reference>
<comment type="caution">
    <text evidence="2">The sequence shown here is derived from an EMBL/GenBank/DDBJ whole genome shotgun (WGS) entry which is preliminary data.</text>
</comment>
<dbReference type="EMBL" id="MU631007">
    <property type="protein sequence ID" value="KAJ1253561.1"/>
    <property type="molecule type" value="Genomic_DNA"/>
</dbReference>
<feature type="region of interest" description="Disordered" evidence="1">
    <location>
        <begin position="93"/>
        <end position="115"/>
    </location>
</feature>
<sequence length="153" mass="15763">MLLQPLRSPAHGRRPWLISAVGSTLAQPAAMTCGPCPPSNSSALLILRLRLRRGKKWIGGAGTVAAPQEAAAARGVKATRDAGARSWCSLASSSASSTAHKVLEPSRRSAPSSSAAAVLEASWRSTQCHSDHQQAVSGCSPAPSARVDRSGSD</sequence>